<dbReference type="FunFam" id="2.60.40.10:FF:000032">
    <property type="entry name" value="palladin isoform X1"/>
    <property type="match status" value="1"/>
</dbReference>
<comment type="subcellular location">
    <subcellularLocation>
        <location evidence="1">Membrane</location>
        <topology evidence="1">Single-pass type I membrane protein</topology>
    </subcellularLocation>
</comment>
<evidence type="ECO:0000259" key="13">
    <source>
        <dbReference type="PROSITE" id="PS50853"/>
    </source>
</evidence>
<dbReference type="SUPFAM" id="SSF49265">
    <property type="entry name" value="Fibronectin type III"/>
    <property type="match status" value="4"/>
</dbReference>
<dbReference type="PANTHER" id="PTHR44170">
    <property type="entry name" value="PROTEIN SIDEKICK"/>
    <property type="match status" value="1"/>
</dbReference>
<feature type="domain" description="Fibronectin type-III" evidence="13">
    <location>
        <begin position="854"/>
        <end position="949"/>
    </location>
</feature>
<feature type="compositionally biased region" description="Pro residues" evidence="10">
    <location>
        <begin position="1295"/>
        <end position="1309"/>
    </location>
</feature>
<keyword evidence="5 11" id="KW-1133">Transmembrane helix</keyword>
<feature type="compositionally biased region" description="Low complexity" evidence="10">
    <location>
        <begin position="431"/>
        <end position="440"/>
    </location>
</feature>
<feature type="domain" description="Fibronectin type-III" evidence="13">
    <location>
        <begin position="553"/>
        <end position="644"/>
    </location>
</feature>
<dbReference type="FunFam" id="2.60.40.10:FF:000004">
    <property type="entry name" value="DCC isoform 1"/>
    <property type="match status" value="1"/>
</dbReference>
<dbReference type="GO" id="GO:0098609">
    <property type="term" value="P:cell-cell adhesion"/>
    <property type="evidence" value="ECO:0007669"/>
    <property type="project" value="TreeGrafter"/>
</dbReference>
<dbReference type="SUPFAM" id="SSF48726">
    <property type="entry name" value="Immunoglobulin"/>
    <property type="match status" value="4"/>
</dbReference>
<keyword evidence="4" id="KW-0677">Repeat</keyword>
<feature type="compositionally biased region" description="Basic and acidic residues" evidence="10">
    <location>
        <begin position="1044"/>
        <end position="1065"/>
    </location>
</feature>
<evidence type="ECO:0000256" key="8">
    <source>
        <dbReference type="ARBA" id="ARBA00023180"/>
    </source>
</evidence>
<reference evidence="14" key="1">
    <citation type="submission" date="2009-11" db="EMBL/GenBank/DDBJ databases">
        <authorList>
            <person name="Freeman R.M.Jr."/>
            <person name="Wu M."/>
            <person name="Gerhart J."/>
        </authorList>
    </citation>
    <scope>NUCLEOTIDE SEQUENCE</scope>
</reference>
<evidence type="ECO:0000256" key="9">
    <source>
        <dbReference type="ARBA" id="ARBA00023319"/>
    </source>
</evidence>
<dbReference type="InterPro" id="IPR007110">
    <property type="entry name" value="Ig-like_dom"/>
</dbReference>
<dbReference type="InterPro" id="IPR036116">
    <property type="entry name" value="FN3_sf"/>
</dbReference>
<feature type="transmembrane region" description="Helical" evidence="11">
    <location>
        <begin position="1085"/>
        <end position="1109"/>
    </location>
</feature>
<evidence type="ECO:0000256" key="7">
    <source>
        <dbReference type="ARBA" id="ARBA00023157"/>
    </source>
</evidence>
<evidence type="ECO:0000256" key="4">
    <source>
        <dbReference type="ARBA" id="ARBA00022737"/>
    </source>
</evidence>
<name>D2XNH6_SACKO</name>
<evidence type="ECO:0000256" key="11">
    <source>
        <dbReference type="SAM" id="Phobius"/>
    </source>
</evidence>
<feature type="region of interest" description="Disordered" evidence="10">
    <location>
        <begin position="1036"/>
        <end position="1078"/>
    </location>
</feature>
<feature type="domain" description="Fibronectin type-III" evidence="13">
    <location>
        <begin position="751"/>
        <end position="848"/>
    </location>
</feature>
<proteinExistence type="evidence at transcript level"/>
<feature type="domain" description="Fibronectin type-III" evidence="13">
    <location>
        <begin position="649"/>
        <end position="744"/>
    </location>
</feature>
<evidence type="ECO:0000256" key="5">
    <source>
        <dbReference type="ARBA" id="ARBA00022989"/>
    </source>
</evidence>
<keyword evidence="8" id="KW-0325">Glycoprotein</keyword>
<dbReference type="RefSeq" id="NP_001164709.1">
    <property type="nucleotide sequence ID" value="NM_001171238.1"/>
</dbReference>
<feature type="compositionally biased region" description="Polar residues" evidence="10">
    <location>
        <begin position="1313"/>
        <end position="1323"/>
    </location>
</feature>
<gene>
    <name evidence="16" type="primary">NEO1</name>
</gene>
<dbReference type="KEGG" id="sko:100329095"/>
<evidence type="ECO:0000256" key="10">
    <source>
        <dbReference type="SAM" id="MobiDB-lite"/>
    </source>
</evidence>
<evidence type="ECO:0000259" key="12">
    <source>
        <dbReference type="PROSITE" id="PS50835"/>
    </source>
</evidence>
<dbReference type="FunFam" id="2.60.40.10:FF:000133">
    <property type="entry name" value="Neogenin isoform 1"/>
    <property type="match status" value="1"/>
</dbReference>
<sequence length="1398" mass="155160">MARSRVFSGWHFVVFGSLFQAMLVFGNDRNFNPFYFTLEPVDMVIQKGQPAILNCSAFGNPRPTVEWKKDGLFLNLLGDTRRTILPSGALRINNVTHSRNDRPDEGNYECVATVDNLGTIVSRSAKLQVADLGRIDEGPESTSVYTGDTAIFKCVVTAVPGAVIRWQKNRVNLDLATNVDERYTELESGTLEIKNVKMSDEADYRCRATNIEGMRRSEEASLSIIFSGSMVRRPEFASRPQNAEVLEGGDVVLECAVNANPRPTVTWWKDGQPITPSRNPDYHYSYVGAYNLRIKSATEQDTGTYICSASNVITNTNIDARVELLVQVTPRYEKEPTSLFAEVNSDINFECKVYGVPFPTIEWIKNGDTITPSDYFKIVEGTNLKILGLVKSDEGLYQCKASNDIGNIQTSAQLIIVDRDESLPTMPVLISTTTTSPSPTAMVGTDTSPGSRLVPTAPRDVLPQLVSTRFVDLTWREPGLTNGNIMAYSVYFRRQGSPRERVVNTTTVEERIEELIPSTRYEFRIKAYNQHGAGEMSPVLYVETQPEVQAAGPVMNLRAIALSTTVIKVLWDPPTRRNGQIDHYKLYYAELARINSEQDIEVIGLYYTVTRLNKFTDYSFRVVAYNENGPGVSSEEVVTRTYSDQPSSPPVNITMVPQSTSSIMIYWDPPPLSARNGAIIGYKLRSKQEGSRRSSVITVDGAVNSYSLDGLSKDTRYEIRMSAMTVNGTGPSTEWMGESTLPNDLDESQVPPAPTSLKVYPMTDNIHVEWTQPRTDLNIMVRGYTIGYGLGIPDVKMRNFDANQRHFTIPNLLPASQYVISLRAYNRQGSGNVIYETVTTREESTPEPQTPMYPPVGVKAIVLSATAVKVVWADSTLNKQRITDNRYYTIMYKTNYPAGSKPKMVNSTSFEYTIDDLKSSTVYEFAVKVTKGRRSSHWSLAVSNKTSEAPPGAPPKTLTAVPVEGDPTALNLNWQPPKSPNGLITGYIIYYTTDNQKVDHDWVIEPLIGDRLTTIIRDLTVDTSYYFKIQARNSQGVGPSSEVLHYRTPKDDGSVVSHQDSDKLNGRGPTSSASSNDEEGLPRSILYIIIACVVGVTFVAIVTVTIIVCRRRADENMAKKRKQGAYKAPPKGGAKKAGAKDVKPPDLWIHHDQMELKQMEKTPMMEPMTQIPRHQDDMKPLDDPPMSDTITKRNSFTGDDELDLTAQDKTLEKKRKPIMIPVDSQQPREKFRVKTQFNYPMTRSQSLERAGFMASSAGYHSDNTTISSDDGTKTLPPSLSTTRPSGHPLKSFSVPGPPPPQYPGAPPPKHNNKQSPVSMSNTPYKKPPLISPGILKSRMQPVAVNMPRAPDVAIRGTDPSDLSADGKSFSTEDLNAEMANLEGLMKDLNAITSTELEC</sequence>
<dbReference type="EMBL" id="GU224197">
    <property type="protein sequence ID" value="ADB22606.1"/>
    <property type="molecule type" value="mRNA"/>
</dbReference>
<dbReference type="FunFam" id="2.60.40.10:FF:000189">
    <property type="entry name" value="Neogenin isoform 3"/>
    <property type="match status" value="1"/>
</dbReference>
<organism evidence="14">
    <name type="scientific">Saccoglossus kowalevskii</name>
    <name type="common">Acorn worm</name>
    <dbReference type="NCBI Taxonomy" id="10224"/>
    <lineage>
        <taxon>Eukaryota</taxon>
        <taxon>Metazoa</taxon>
        <taxon>Hemichordata</taxon>
        <taxon>Enteropneusta</taxon>
        <taxon>Harrimaniidae</taxon>
        <taxon>Saccoglossus</taxon>
    </lineage>
</organism>
<dbReference type="PROSITE" id="PS50835">
    <property type="entry name" value="IG_LIKE"/>
    <property type="match status" value="4"/>
</dbReference>
<dbReference type="FunFam" id="2.60.40.10:FF:000101">
    <property type="entry name" value="Neogenin isoform 1"/>
    <property type="match status" value="1"/>
</dbReference>
<dbReference type="GO" id="GO:0016020">
    <property type="term" value="C:membrane"/>
    <property type="evidence" value="ECO:0007669"/>
    <property type="project" value="UniProtKB-SubCell"/>
</dbReference>
<protein>
    <submittedName>
        <fullName evidence="14 16">Neogenin</fullName>
    </submittedName>
</protein>
<dbReference type="CDD" id="cd00063">
    <property type="entry name" value="FN3"/>
    <property type="match status" value="6"/>
</dbReference>
<dbReference type="Gene3D" id="2.60.40.10">
    <property type="entry name" value="Immunoglobulins"/>
    <property type="match status" value="10"/>
</dbReference>
<dbReference type="FunFam" id="2.60.40.10:FF:000551">
    <property type="entry name" value="Protogenin A"/>
    <property type="match status" value="1"/>
</dbReference>
<dbReference type="OrthoDB" id="114660at2759"/>
<dbReference type="PROSITE" id="PS50853">
    <property type="entry name" value="FN3"/>
    <property type="match status" value="6"/>
</dbReference>
<feature type="region of interest" description="Disordered" evidence="10">
    <location>
        <begin position="1259"/>
        <end position="1333"/>
    </location>
</feature>
<feature type="domain" description="Fibronectin type-III" evidence="13">
    <location>
        <begin position="457"/>
        <end position="547"/>
    </location>
</feature>
<dbReference type="Proteomes" id="UP000694865">
    <property type="component" value="Unplaced"/>
</dbReference>
<dbReference type="PRINTS" id="PR00014">
    <property type="entry name" value="FNTYPEIII"/>
</dbReference>
<evidence type="ECO:0000313" key="15">
    <source>
        <dbReference type="Proteomes" id="UP000694865"/>
    </source>
</evidence>
<dbReference type="InterPro" id="IPR003598">
    <property type="entry name" value="Ig_sub2"/>
</dbReference>
<feature type="compositionally biased region" description="Polar residues" evidence="10">
    <location>
        <begin position="1261"/>
        <end position="1284"/>
    </location>
</feature>
<feature type="domain" description="Ig-like" evidence="12">
    <location>
        <begin position="330"/>
        <end position="415"/>
    </location>
</feature>
<feature type="domain" description="Ig-like" evidence="12">
    <location>
        <begin position="133"/>
        <end position="223"/>
    </location>
</feature>
<dbReference type="Pfam" id="PF06583">
    <property type="entry name" value="Neogenin_C"/>
    <property type="match status" value="2"/>
</dbReference>
<evidence type="ECO:0000256" key="2">
    <source>
        <dbReference type="ARBA" id="ARBA00009588"/>
    </source>
</evidence>
<evidence type="ECO:0000313" key="14">
    <source>
        <dbReference type="EMBL" id="ADB22606.1"/>
    </source>
</evidence>
<evidence type="ECO:0000313" key="16">
    <source>
        <dbReference type="RefSeq" id="NP_001164709.1"/>
    </source>
</evidence>
<reference evidence="16" key="2">
    <citation type="submission" date="2025-05" db="UniProtKB">
        <authorList>
            <consortium name="RefSeq"/>
        </authorList>
    </citation>
    <scope>IDENTIFICATION</scope>
</reference>
<dbReference type="Pfam" id="PF07679">
    <property type="entry name" value="I-set"/>
    <property type="match status" value="3"/>
</dbReference>
<feature type="domain" description="Fibronectin type-III" evidence="13">
    <location>
        <begin position="954"/>
        <end position="1051"/>
    </location>
</feature>
<dbReference type="GeneID" id="100329095"/>
<dbReference type="InterPro" id="IPR010560">
    <property type="entry name" value="Neogenin_C"/>
</dbReference>
<feature type="domain" description="Ig-like" evidence="12">
    <location>
        <begin position="33"/>
        <end position="126"/>
    </location>
</feature>
<accession>D2XNH6</accession>
<keyword evidence="15" id="KW-1185">Reference proteome</keyword>
<keyword evidence="7" id="KW-1015">Disulfide bond</keyword>
<dbReference type="InterPro" id="IPR036179">
    <property type="entry name" value="Ig-like_dom_sf"/>
</dbReference>
<dbReference type="CTD" id="4756"/>
<feature type="region of interest" description="Disordered" evidence="10">
    <location>
        <begin position="430"/>
        <end position="456"/>
    </location>
</feature>
<evidence type="ECO:0000256" key="3">
    <source>
        <dbReference type="ARBA" id="ARBA00022692"/>
    </source>
</evidence>
<dbReference type="InterPro" id="IPR013783">
    <property type="entry name" value="Ig-like_fold"/>
</dbReference>
<keyword evidence="9" id="KW-0393">Immunoglobulin domain</keyword>
<dbReference type="InterPro" id="IPR003599">
    <property type="entry name" value="Ig_sub"/>
</dbReference>
<evidence type="ECO:0000256" key="1">
    <source>
        <dbReference type="ARBA" id="ARBA00004479"/>
    </source>
</evidence>
<feature type="region of interest" description="Disordered" evidence="10">
    <location>
        <begin position="1117"/>
        <end position="1144"/>
    </location>
</feature>
<keyword evidence="6 11" id="KW-0472">Membrane</keyword>
<dbReference type="SMART" id="SM00409">
    <property type="entry name" value="IG"/>
    <property type="match status" value="4"/>
</dbReference>
<dbReference type="InterPro" id="IPR003961">
    <property type="entry name" value="FN3_dom"/>
</dbReference>
<feature type="domain" description="Ig-like" evidence="12">
    <location>
        <begin position="234"/>
        <end position="323"/>
    </location>
</feature>
<keyword evidence="3 11" id="KW-0812">Transmembrane</keyword>
<dbReference type="Pfam" id="PF00041">
    <property type="entry name" value="fn3"/>
    <property type="match status" value="5"/>
</dbReference>
<comment type="similarity">
    <text evidence="2">Belongs to the immunoglobulin superfamily. DCC family.</text>
</comment>
<dbReference type="Pfam" id="PF13927">
    <property type="entry name" value="Ig_3"/>
    <property type="match status" value="1"/>
</dbReference>
<evidence type="ECO:0000256" key="6">
    <source>
        <dbReference type="ARBA" id="ARBA00023136"/>
    </source>
</evidence>
<dbReference type="InterPro" id="IPR013098">
    <property type="entry name" value="Ig_I-set"/>
</dbReference>
<dbReference type="PANTHER" id="PTHR44170:SF54">
    <property type="entry name" value="FI24025P1"/>
    <property type="match status" value="1"/>
</dbReference>
<dbReference type="SMART" id="SM00060">
    <property type="entry name" value="FN3"/>
    <property type="match status" value="6"/>
</dbReference>
<dbReference type="SMART" id="SM00408">
    <property type="entry name" value="IGc2"/>
    <property type="match status" value="4"/>
</dbReference>